<dbReference type="Proteomes" id="UP000887013">
    <property type="component" value="Unassembled WGS sequence"/>
</dbReference>
<reference evidence="2" key="1">
    <citation type="submission" date="2020-08" db="EMBL/GenBank/DDBJ databases">
        <title>Multicomponent nature underlies the extraordinary mechanical properties of spider dragline silk.</title>
        <authorList>
            <person name="Kono N."/>
            <person name="Nakamura H."/>
            <person name="Mori M."/>
            <person name="Yoshida Y."/>
            <person name="Ohtoshi R."/>
            <person name="Malay A.D."/>
            <person name="Moran D.A.P."/>
            <person name="Tomita M."/>
            <person name="Numata K."/>
            <person name="Arakawa K."/>
        </authorList>
    </citation>
    <scope>NUCLEOTIDE SEQUENCE</scope>
</reference>
<dbReference type="OrthoDB" id="408631at2759"/>
<dbReference type="GO" id="GO:0051082">
    <property type="term" value="F:unfolded protein binding"/>
    <property type="evidence" value="ECO:0007669"/>
    <property type="project" value="TreeGrafter"/>
</dbReference>
<evidence type="ECO:0000313" key="2">
    <source>
        <dbReference type="EMBL" id="GFT14251.1"/>
    </source>
</evidence>
<evidence type="ECO:0000256" key="1">
    <source>
        <dbReference type="ARBA" id="ARBA00093634"/>
    </source>
</evidence>
<dbReference type="Pfam" id="PF21730">
    <property type="entry name" value="Vma22_CCDC115"/>
    <property type="match status" value="1"/>
</dbReference>
<gene>
    <name evidence="2" type="primary">AVEN_187518_1</name>
    <name evidence="2" type="ORF">NPIL_390311</name>
</gene>
<evidence type="ECO:0000313" key="3">
    <source>
        <dbReference type="Proteomes" id="UP000887013"/>
    </source>
</evidence>
<organism evidence="2 3">
    <name type="scientific">Nephila pilipes</name>
    <name type="common">Giant wood spider</name>
    <name type="synonym">Nephila maculata</name>
    <dbReference type="NCBI Taxonomy" id="299642"/>
    <lineage>
        <taxon>Eukaryota</taxon>
        <taxon>Metazoa</taxon>
        <taxon>Ecdysozoa</taxon>
        <taxon>Arthropoda</taxon>
        <taxon>Chelicerata</taxon>
        <taxon>Arachnida</taxon>
        <taxon>Araneae</taxon>
        <taxon>Araneomorphae</taxon>
        <taxon>Entelegynae</taxon>
        <taxon>Araneoidea</taxon>
        <taxon>Nephilidae</taxon>
        <taxon>Nephila</taxon>
    </lineage>
</organism>
<dbReference type="InterPro" id="IPR040357">
    <property type="entry name" value="Vma22/CCDC115"/>
</dbReference>
<keyword evidence="3" id="KW-1185">Reference proteome</keyword>
<accession>A0A8X6NI46</accession>
<dbReference type="EMBL" id="BMAW01009525">
    <property type="protein sequence ID" value="GFT14251.1"/>
    <property type="molecule type" value="Genomic_DNA"/>
</dbReference>
<dbReference type="PANTHER" id="PTHR31996:SF2">
    <property type="entry name" value="COILED-COIL DOMAIN-CONTAINING PROTEIN 115"/>
    <property type="match status" value="1"/>
</dbReference>
<dbReference type="GO" id="GO:0070072">
    <property type="term" value="P:vacuolar proton-transporting V-type ATPase complex assembly"/>
    <property type="evidence" value="ECO:0007669"/>
    <property type="project" value="InterPro"/>
</dbReference>
<protein>
    <recommendedName>
        <fullName evidence="1">Vacuolar ATPase assembly protein VMA22</fullName>
    </recommendedName>
</protein>
<dbReference type="AlphaFoldDB" id="A0A8X6NI46"/>
<sequence>MAAPNLGMIQIRGINVTEYQSELKGIFREMDEISKSILHTLQSILMERKYFEANLKEGYINMAKSRYLMSGRKIDIHQVNSSSLTSSFRVSSYLDVDDADQDVTFLNYHPVDDTEQEKNKNELKHRSVNSDDRHVEDVQQVCLSSGEEGNNETSDIKDNVSLGYVDPLKWFGILVPENLRTCQSHFKQSLITAVKITSLQNKLLTLSKKYMELKIRKRACKQKFDYF</sequence>
<proteinExistence type="predicted"/>
<dbReference type="PANTHER" id="PTHR31996">
    <property type="entry name" value="COILED-COIL DOMAIN-CONTAINING PROTEIN 115"/>
    <property type="match status" value="1"/>
</dbReference>
<name>A0A8X6NI46_NEPPI</name>
<comment type="caution">
    <text evidence="2">The sequence shown here is derived from an EMBL/GenBank/DDBJ whole genome shotgun (WGS) entry which is preliminary data.</text>
</comment>